<reference evidence="3" key="1">
    <citation type="submission" date="2020-11" db="EMBL/GenBank/DDBJ databases">
        <title>Sequencing the genomes of 1000 actinobacteria strains.</title>
        <authorList>
            <person name="Klenk H.-P."/>
        </authorList>
    </citation>
    <scope>NUCLEOTIDE SEQUENCE</scope>
    <source>
        <strain evidence="3">DSM 26152</strain>
    </source>
</reference>
<accession>A0A931D9H5</accession>
<evidence type="ECO:0000313" key="4">
    <source>
        <dbReference type="Proteomes" id="UP000625033"/>
    </source>
</evidence>
<feature type="region of interest" description="Disordered" evidence="2">
    <location>
        <begin position="139"/>
        <end position="169"/>
    </location>
</feature>
<evidence type="ECO:0000256" key="2">
    <source>
        <dbReference type="SAM" id="MobiDB-lite"/>
    </source>
</evidence>
<comment type="caution">
    <text evidence="3">The sequence shown here is derived from an EMBL/GenBank/DDBJ whole genome shotgun (WGS) entry which is preliminary data.</text>
</comment>
<evidence type="ECO:0000313" key="3">
    <source>
        <dbReference type="EMBL" id="MBG6084892.1"/>
    </source>
</evidence>
<keyword evidence="4" id="KW-1185">Reference proteome</keyword>
<dbReference type="PANTHER" id="PTHR34297">
    <property type="entry name" value="HYPOTHETICAL CYTOSOLIC PROTEIN-RELATED"/>
    <property type="match status" value="1"/>
</dbReference>
<feature type="compositionally biased region" description="Low complexity" evidence="2">
    <location>
        <begin position="139"/>
        <end position="154"/>
    </location>
</feature>
<feature type="compositionally biased region" description="Basic and acidic residues" evidence="2">
    <location>
        <begin position="159"/>
        <end position="169"/>
    </location>
</feature>
<dbReference type="InterPro" id="IPR005531">
    <property type="entry name" value="Asp23"/>
</dbReference>
<dbReference type="Proteomes" id="UP000625033">
    <property type="component" value="Unassembled WGS sequence"/>
</dbReference>
<dbReference type="RefSeq" id="WP_196836138.1">
    <property type="nucleotide sequence ID" value="NZ_JADOTZ010000001.1"/>
</dbReference>
<evidence type="ECO:0000256" key="1">
    <source>
        <dbReference type="ARBA" id="ARBA00005721"/>
    </source>
</evidence>
<dbReference type="PANTHER" id="PTHR34297:SF3">
    <property type="entry name" value="ALKALINE SHOCK PROTEIN 23"/>
    <property type="match status" value="1"/>
</dbReference>
<proteinExistence type="inferred from homology"/>
<gene>
    <name evidence="3" type="ORF">IW252_001659</name>
</gene>
<sequence length="169" mass="17179">MDREHLPPPGPSAPPAADAELVPEAAQLSQAAVERLAASAARGVDGVSSLGTGAGRAFGALRGRVAGQHEDPAVGVTAEVGREEVAVDLTLIAEYGRPLHDVAADVRAAVFSAVGDITGLRVIEVNVDISDVHLRAAEETTPAITAEPAAATPPATEPPTHRPLEGDRA</sequence>
<dbReference type="AlphaFoldDB" id="A0A931D9H5"/>
<name>A0A931D9H5_9MICC</name>
<protein>
    <submittedName>
        <fullName evidence="3">Alkaline shock family protein YloU</fullName>
    </submittedName>
</protein>
<organism evidence="3 4">
    <name type="scientific">Zhihengliuella flava</name>
    <dbReference type="NCBI Taxonomy" id="1285193"/>
    <lineage>
        <taxon>Bacteria</taxon>
        <taxon>Bacillati</taxon>
        <taxon>Actinomycetota</taxon>
        <taxon>Actinomycetes</taxon>
        <taxon>Micrococcales</taxon>
        <taxon>Micrococcaceae</taxon>
        <taxon>Zhihengliuella</taxon>
    </lineage>
</organism>
<dbReference type="Pfam" id="PF03780">
    <property type="entry name" value="Asp23"/>
    <property type="match status" value="1"/>
</dbReference>
<dbReference type="EMBL" id="JADOTZ010000001">
    <property type="protein sequence ID" value="MBG6084892.1"/>
    <property type="molecule type" value="Genomic_DNA"/>
</dbReference>
<comment type="similarity">
    <text evidence="1">Belongs to the asp23 family.</text>
</comment>